<dbReference type="PANTHER" id="PTHR43312:SF1">
    <property type="entry name" value="NADP-DEPENDENT OXIDOREDUCTASE DOMAIN-CONTAINING PROTEIN"/>
    <property type="match status" value="1"/>
</dbReference>
<name>A0A916WUT5_9MICO</name>
<evidence type="ECO:0000313" key="3">
    <source>
        <dbReference type="EMBL" id="GGB31795.1"/>
    </source>
</evidence>
<dbReference type="InterPro" id="IPR053135">
    <property type="entry name" value="AKR2_Oxidoreductase"/>
</dbReference>
<feature type="domain" description="NADP-dependent oxidoreductase" evidence="2">
    <location>
        <begin position="13"/>
        <end position="89"/>
    </location>
</feature>
<accession>A0A916WUT5</accession>
<dbReference type="Gene3D" id="3.20.20.100">
    <property type="entry name" value="NADP-dependent oxidoreductase domain"/>
    <property type="match status" value="1"/>
</dbReference>
<dbReference type="SUPFAM" id="SSF51430">
    <property type="entry name" value="NAD(P)-linked oxidoreductase"/>
    <property type="match status" value="1"/>
</dbReference>
<evidence type="ECO:0000256" key="1">
    <source>
        <dbReference type="SAM" id="MobiDB-lite"/>
    </source>
</evidence>
<proteinExistence type="predicted"/>
<feature type="compositionally biased region" description="Polar residues" evidence="1">
    <location>
        <begin position="90"/>
        <end position="104"/>
    </location>
</feature>
<keyword evidence="4" id="KW-1185">Reference proteome</keyword>
<dbReference type="AlphaFoldDB" id="A0A916WUT5"/>
<dbReference type="InterPro" id="IPR036812">
    <property type="entry name" value="NAD(P)_OxRdtase_dom_sf"/>
</dbReference>
<feature type="region of interest" description="Disordered" evidence="1">
    <location>
        <begin position="78"/>
        <end position="122"/>
    </location>
</feature>
<reference evidence="3" key="2">
    <citation type="submission" date="2020-09" db="EMBL/GenBank/DDBJ databases">
        <authorList>
            <person name="Sun Q."/>
            <person name="Zhou Y."/>
        </authorList>
    </citation>
    <scope>NUCLEOTIDE SEQUENCE</scope>
    <source>
        <strain evidence="3">CGMCC 1.15085</strain>
    </source>
</reference>
<gene>
    <name evidence="3" type="ORF">GCM10011492_23060</name>
</gene>
<comment type="caution">
    <text evidence="3">The sequence shown here is derived from an EMBL/GenBank/DDBJ whole genome shotgun (WGS) entry which is preliminary data.</text>
</comment>
<sequence>MNPTPRSDSPISRLGLGCMSMTGSYGHADPQEAAATLLEAADSGITLFDTGDFYGDGANEELLGRTLAPRRDQVVLATKTGVRRTPWPPSTCSSHAPTSTGSTRPSRKMGRTERGMATTAPA</sequence>
<organism evidence="3 4">
    <name type="scientific">Flexivirga endophytica</name>
    <dbReference type="NCBI Taxonomy" id="1849103"/>
    <lineage>
        <taxon>Bacteria</taxon>
        <taxon>Bacillati</taxon>
        <taxon>Actinomycetota</taxon>
        <taxon>Actinomycetes</taxon>
        <taxon>Micrococcales</taxon>
        <taxon>Dermacoccaceae</taxon>
        <taxon>Flexivirga</taxon>
    </lineage>
</organism>
<dbReference type="EMBL" id="BMHI01000003">
    <property type="protein sequence ID" value="GGB31795.1"/>
    <property type="molecule type" value="Genomic_DNA"/>
</dbReference>
<protein>
    <recommendedName>
        <fullName evidence="2">NADP-dependent oxidoreductase domain-containing protein</fullName>
    </recommendedName>
</protein>
<dbReference type="Pfam" id="PF00248">
    <property type="entry name" value="Aldo_ket_red"/>
    <property type="match status" value="1"/>
</dbReference>
<dbReference type="Proteomes" id="UP000636793">
    <property type="component" value="Unassembled WGS sequence"/>
</dbReference>
<reference evidence="3" key="1">
    <citation type="journal article" date="2014" name="Int. J. Syst. Evol. Microbiol.">
        <title>Complete genome sequence of Corynebacterium casei LMG S-19264T (=DSM 44701T), isolated from a smear-ripened cheese.</title>
        <authorList>
            <consortium name="US DOE Joint Genome Institute (JGI-PGF)"/>
            <person name="Walter F."/>
            <person name="Albersmeier A."/>
            <person name="Kalinowski J."/>
            <person name="Ruckert C."/>
        </authorList>
    </citation>
    <scope>NUCLEOTIDE SEQUENCE</scope>
    <source>
        <strain evidence="3">CGMCC 1.15085</strain>
    </source>
</reference>
<dbReference type="InterPro" id="IPR023210">
    <property type="entry name" value="NADP_OxRdtase_dom"/>
</dbReference>
<dbReference type="PANTHER" id="PTHR43312">
    <property type="entry name" value="D-THREO-ALDOSE 1-DEHYDROGENASE"/>
    <property type="match status" value="1"/>
</dbReference>
<dbReference type="RefSeq" id="WP_188837144.1">
    <property type="nucleotide sequence ID" value="NZ_BMHI01000003.1"/>
</dbReference>
<evidence type="ECO:0000313" key="4">
    <source>
        <dbReference type="Proteomes" id="UP000636793"/>
    </source>
</evidence>
<evidence type="ECO:0000259" key="2">
    <source>
        <dbReference type="Pfam" id="PF00248"/>
    </source>
</evidence>